<organism evidence="2 3">
    <name type="scientific">Salibacterium qingdaonense</name>
    <dbReference type="NCBI Taxonomy" id="266892"/>
    <lineage>
        <taxon>Bacteria</taxon>
        <taxon>Bacillati</taxon>
        <taxon>Bacillota</taxon>
        <taxon>Bacilli</taxon>
        <taxon>Bacillales</taxon>
        <taxon>Bacillaceae</taxon>
    </lineage>
</organism>
<dbReference type="STRING" id="266892.SAMN04488054_1526"/>
<accession>A0A1I4QY75</accession>
<dbReference type="EMBL" id="FOTY01000052">
    <property type="protein sequence ID" value="SFM44656.1"/>
    <property type="molecule type" value="Genomic_DNA"/>
</dbReference>
<keyword evidence="3" id="KW-1185">Reference proteome</keyword>
<dbReference type="RefSeq" id="WP_090929021.1">
    <property type="nucleotide sequence ID" value="NZ_FOTY01000052.1"/>
</dbReference>
<dbReference type="InterPro" id="IPR011704">
    <property type="entry name" value="ATPase_dyneun-rel_AAA"/>
</dbReference>
<dbReference type="AlphaFoldDB" id="A0A1I4QY75"/>
<dbReference type="Gene3D" id="3.40.50.300">
    <property type="entry name" value="P-loop containing nucleotide triphosphate hydrolases"/>
    <property type="match status" value="1"/>
</dbReference>
<reference evidence="2 3" key="1">
    <citation type="submission" date="2016-10" db="EMBL/GenBank/DDBJ databases">
        <authorList>
            <person name="de Groot N.N."/>
        </authorList>
    </citation>
    <scope>NUCLEOTIDE SEQUENCE [LARGE SCALE GENOMIC DNA]</scope>
    <source>
        <strain evidence="2 3">CGMCC 1.6134</strain>
    </source>
</reference>
<dbReference type="GO" id="GO:0016887">
    <property type="term" value="F:ATP hydrolysis activity"/>
    <property type="evidence" value="ECO:0007669"/>
    <property type="project" value="InterPro"/>
</dbReference>
<dbReference type="Pfam" id="PF07728">
    <property type="entry name" value="AAA_5"/>
    <property type="match status" value="1"/>
</dbReference>
<evidence type="ECO:0000259" key="1">
    <source>
        <dbReference type="Pfam" id="PF07728"/>
    </source>
</evidence>
<dbReference type="OrthoDB" id="9781481at2"/>
<sequence>MESIIQGHLSRENKNKIENCFMIGKLAEDGSSIPFSLGKEPEKSVSVLAQRTDSIVFFIEPLSDDPELLLNTLGKESKEVYISFDNNNLRYLDRYNYQKQDDRVSFLREHFKNKLILFKPVLNYDKKRDQYHYNFHIILDEEARSPEELTNTWYSPIPIMTSSFTSGRFEKKLIEKKPIQLKNYNHALSLPQFIVCDDHLYLIKDESALKKYTNENVYLCENPNKIKRIELPKDYDSSMKVFHQDVAFFPQEKVMDWIDDVEENGMVITEKIEDNDFIDESTETQDSLNTDTLELNNEEGNNFVQENDFLLRLDYLARMKKLHYSLDDLYNFHTALKTSNFTILGGMSGTGKTELARLYAEALKMEEGDNLLHISVQPSYTEPSDLLGFLNPQTGVFLESEIGLVSFLHKASKETDKMHMVLFDEMNLGQVEHYFSDFISILELEGEAKRLRLFNKKSQCVQEHLQDGIPILNNVLFVGTANFDETTRDFSNRMLDRSNVIILEKQSFIEAQKYETDDIKSLSDYEHQEKNNIKKP</sequence>
<evidence type="ECO:0000313" key="2">
    <source>
        <dbReference type="EMBL" id="SFM44656.1"/>
    </source>
</evidence>
<gene>
    <name evidence="2" type="ORF">SAMN04488054_1526</name>
</gene>
<dbReference type="InterPro" id="IPR027417">
    <property type="entry name" value="P-loop_NTPase"/>
</dbReference>
<dbReference type="GO" id="GO:0005524">
    <property type="term" value="F:ATP binding"/>
    <property type="evidence" value="ECO:0007669"/>
    <property type="project" value="InterPro"/>
</dbReference>
<dbReference type="Proteomes" id="UP000199668">
    <property type="component" value="Unassembled WGS sequence"/>
</dbReference>
<dbReference type="SUPFAM" id="SSF52540">
    <property type="entry name" value="P-loop containing nucleoside triphosphate hydrolases"/>
    <property type="match status" value="1"/>
</dbReference>
<evidence type="ECO:0000313" key="3">
    <source>
        <dbReference type="Proteomes" id="UP000199668"/>
    </source>
</evidence>
<feature type="domain" description="ATPase dynein-related AAA" evidence="1">
    <location>
        <begin position="343"/>
        <end position="445"/>
    </location>
</feature>
<proteinExistence type="predicted"/>
<name>A0A1I4QY75_9BACI</name>
<protein>
    <submittedName>
        <fullName evidence="2">AAA domain (Dynein-related subfamily)</fullName>
    </submittedName>
</protein>